<reference evidence="1 2" key="1">
    <citation type="journal article" date="2024" name="G3 (Bethesda)">
        <title>Genome assembly of Hibiscus sabdariffa L. provides insights into metabolisms of medicinal natural products.</title>
        <authorList>
            <person name="Kim T."/>
        </authorList>
    </citation>
    <scope>NUCLEOTIDE SEQUENCE [LARGE SCALE GENOMIC DNA]</scope>
    <source>
        <strain evidence="1">TK-2024</strain>
        <tissue evidence="1">Old leaves</tissue>
    </source>
</reference>
<comment type="caution">
    <text evidence="1">The sequence shown here is derived from an EMBL/GenBank/DDBJ whole genome shotgun (WGS) entry which is preliminary data.</text>
</comment>
<evidence type="ECO:0000313" key="1">
    <source>
        <dbReference type="EMBL" id="KAK9007331.1"/>
    </source>
</evidence>
<accession>A0ABR2R313</accession>
<sequence length="120" mass="13702">MRRLRQRPQLYRQHPLFGCNPPCSVDIAPCHVGIASCYGCKSIYLVCNGHYYVGITSNSSLKSECEKLKAVNFSVARLLLAVKKFNLKNFKSIVILEVAEPGSQNLHHRLTQLTFWFYLI</sequence>
<organism evidence="1 2">
    <name type="scientific">Hibiscus sabdariffa</name>
    <name type="common">roselle</name>
    <dbReference type="NCBI Taxonomy" id="183260"/>
    <lineage>
        <taxon>Eukaryota</taxon>
        <taxon>Viridiplantae</taxon>
        <taxon>Streptophyta</taxon>
        <taxon>Embryophyta</taxon>
        <taxon>Tracheophyta</taxon>
        <taxon>Spermatophyta</taxon>
        <taxon>Magnoliopsida</taxon>
        <taxon>eudicotyledons</taxon>
        <taxon>Gunneridae</taxon>
        <taxon>Pentapetalae</taxon>
        <taxon>rosids</taxon>
        <taxon>malvids</taxon>
        <taxon>Malvales</taxon>
        <taxon>Malvaceae</taxon>
        <taxon>Malvoideae</taxon>
        <taxon>Hibiscus</taxon>
    </lineage>
</organism>
<dbReference type="EMBL" id="JBBPBN010000027">
    <property type="protein sequence ID" value="KAK9007331.1"/>
    <property type="molecule type" value="Genomic_DNA"/>
</dbReference>
<protein>
    <submittedName>
        <fullName evidence="1">Uncharacterized protein</fullName>
    </submittedName>
</protein>
<dbReference type="Proteomes" id="UP001396334">
    <property type="component" value="Unassembled WGS sequence"/>
</dbReference>
<evidence type="ECO:0000313" key="2">
    <source>
        <dbReference type="Proteomes" id="UP001396334"/>
    </source>
</evidence>
<keyword evidence="2" id="KW-1185">Reference proteome</keyword>
<gene>
    <name evidence="1" type="ORF">V6N11_051159</name>
</gene>
<proteinExistence type="predicted"/>
<name>A0ABR2R313_9ROSI</name>